<dbReference type="AlphaFoldDB" id="A0A482VVC8"/>
<evidence type="ECO:0000256" key="6">
    <source>
        <dbReference type="ARBA" id="ARBA00022989"/>
    </source>
</evidence>
<feature type="domain" description="Fatty acyl-CoA reductase C-terminal" evidence="11">
    <location>
        <begin position="1046"/>
        <end position="1138"/>
    </location>
</feature>
<dbReference type="SUPFAM" id="SSF51735">
    <property type="entry name" value="NAD(P)-binding Rossmann-fold domains"/>
    <property type="match status" value="2"/>
</dbReference>
<keyword evidence="8 10" id="KW-0472">Membrane</keyword>
<keyword evidence="7 10" id="KW-0443">Lipid metabolism</keyword>
<dbReference type="GO" id="GO:0102965">
    <property type="term" value="F:alcohol-forming long-chain fatty acyl-CoA reductase activity"/>
    <property type="evidence" value="ECO:0007669"/>
    <property type="project" value="UniProtKB-EC"/>
</dbReference>
<gene>
    <name evidence="13" type="ORF">BDFB_003595</name>
</gene>
<dbReference type="GO" id="GO:0080019">
    <property type="term" value="F:alcohol-forming very long-chain fatty acyl-CoA reductase activity"/>
    <property type="evidence" value="ECO:0007669"/>
    <property type="project" value="InterPro"/>
</dbReference>
<dbReference type="CDD" id="cd05236">
    <property type="entry name" value="FAR-N_SDR_e"/>
    <property type="match status" value="2"/>
</dbReference>
<keyword evidence="3 10" id="KW-0444">Lipid biosynthesis</keyword>
<dbReference type="Gene3D" id="3.40.50.720">
    <property type="entry name" value="NAD(P)-binding Rossmann-like Domain"/>
    <property type="match status" value="2"/>
</dbReference>
<sequence length="1164" mass="133471">MLFVAHYTFYQQPKIRFLHGPDTAVIYNSVASDINNISWNKFDTYDIDWPLHVRTSMSGTRLNLLQDTLDNIPKGKKKLRNLDWTTRIELTMSDSEIKNFFKDQTIFITGGTGFLGKVLVEKLLRLGDIKKMYILVRPKKGKTTQERFSDYFSNACFDHIQKENLENKVIFIDGDCEMPSLGIASEPEEVLISETTTIIHAAANVKFDQPLQLAAKINVRSTRDVLEIAKKMPRLKAFVYVSTAYSNCPHHHIKEEFYDPPMTCQQLLKLVDDMNDKLLEKITPKLLGQWPNAYVYTKNIAEDLVKTEGQNLPIAIVRPSIVTATIEEPIPGWTDNLYGLAGIVAGAALGILRSLNAKLDNTTAIVPCDYVINMILASAWNIGEERQEHIPIYNYTGSTKNSVTWRDFVQDIEACAWDYPTEKLVWYYTFKIRENPLWHEICVFFLHTVLAYVTDIVLILSGQKPIAVKNYDRMNKLLRLTSYFSMNTWTFNNDNVEKLWEKMSDADKRNFNFNMDNVDWKMYARHSIIGGRIYALKDPLETIPQGKKKIRILKIAHYSLITIFFILSFLSTQERFSDFQPPFKYLRYFKIIPHHFPRSVSITSKKKIDKVTFIDGDCEMPSLGIASEPEKVLINETTTVIQKLSKMDSGHGGDITAADMIIPELEPSEIAKFYSKSTVLITGSTGFLGKMCLEKLLRDCYDLKRIFVLIRPKKGKDVETRFQEVFDGPSMEPLKRKYPNFTNKVTLINGDCSLPDLGLSDEDKETLVAEVNCILHCAATVRFDEKLRNATHINVRAVIDLIRIAKQMKNLKKSCYKAMIYISTAFSNCIRKKIDEVFYEPPITGDKLLSLLDALEDDKLDKITPVIMGDYPNSYVFTKAVAENVVKNEGKSLPIAVFRPSIVIASVKEPVAGWIDNLYGATGVLIGAAVGVLRSLCGRRENIAEMVPADYVVNCALASAWDIATMKSINDNKESKDQHSTREVKFEEEVPVYNFVSSVESAITWDIYTKLAEKHAKQVPTPLLVWHYFFAMRSSRLAHTLAVFFYHTIPAYIIDFLAVCLGRKPMLVKGYQKINKFAEVIAYFSCREWTFTNNNVQALWQRLNKRDKELFEFSMKHFNWDSYFYTYVRGARAYLLKDPMSTLREGRIKYYKLMALHYTLILVL</sequence>
<dbReference type="InterPro" id="IPR026055">
    <property type="entry name" value="FAR"/>
</dbReference>
<proteinExistence type="inferred from homology"/>
<reference evidence="13 14" key="1">
    <citation type="submission" date="2017-03" db="EMBL/GenBank/DDBJ databases">
        <title>Genome of the blue death feigning beetle - Asbolus verrucosus.</title>
        <authorList>
            <person name="Rider S.D."/>
        </authorList>
    </citation>
    <scope>NUCLEOTIDE SEQUENCE [LARGE SCALE GENOMIC DNA]</scope>
    <source>
        <strain evidence="13">Butters</strain>
        <tissue evidence="13">Head and leg muscle</tissue>
    </source>
</reference>
<comment type="caution">
    <text evidence="13">The sequence shown here is derived from an EMBL/GenBank/DDBJ whole genome shotgun (WGS) entry which is preliminary data.</text>
</comment>
<evidence type="ECO:0000313" key="14">
    <source>
        <dbReference type="Proteomes" id="UP000292052"/>
    </source>
</evidence>
<evidence type="ECO:0000256" key="4">
    <source>
        <dbReference type="ARBA" id="ARBA00022692"/>
    </source>
</evidence>
<dbReference type="GO" id="GO:0035336">
    <property type="term" value="P:long-chain fatty-acyl-CoA metabolic process"/>
    <property type="evidence" value="ECO:0007669"/>
    <property type="project" value="TreeGrafter"/>
</dbReference>
<keyword evidence="5 10" id="KW-0521">NADP</keyword>
<feature type="domain" description="Fatty acyl-CoA reductase C-terminal" evidence="11">
    <location>
        <begin position="446"/>
        <end position="538"/>
    </location>
</feature>
<comment type="function">
    <text evidence="10">Catalyzes the reduction of fatty acyl-CoA to fatty alcohols.</text>
</comment>
<feature type="domain" description="Thioester reductase (TE)" evidence="12">
    <location>
        <begin position="681"/>
        <end position="954"/>
    </location>
</feature>
<feature type="domain" description="Thioester reductase (TE)" evidence="12">
    <location>
        <begin position="108"/>
        <end position="375"/>
    </location>
</feature>
<dbReference type="PANTHER" id="PTHR11011:SF60">
    <property type="entry name" value="FATTY ACYL-COA REDUCTASE-RELATED"/>
    <property type="match status" value="1"/>
</dbReference>
<dbReference type="GO" id="GO:0016020">
    <property type="term" value="C:membrane"/>
    <property type="evidence" value="ECO:0007669"/>
    <property type="project" value="UniProtKB-SubCell"/>
</dbReference>
<comment type="subcellular location">
    <subcellularLocation>
        <location evidence="1">Membrane</location>
        <topology evidence="1">Multi-pass membrane protein</topology>
    </subcellularLocation>
</comment>
<accession>A0A482VVC8</accession>
<feature type="non-terminal residue" evidence="13">
    <location>
        <position position="1164"/>
    </location>
</feature>
<keyword evidence="14" id="KW-1185">Reference proteome</keyword>
<name>A0A482VVC8_ASBVE</name>
<dbReference type="InterPro" id="IPR036291">
    <property type="entry name" value="NAD(P)-bd_dom_sf"/>
</dbReference>
<protein>
    <recommendedName>
        <fullName evidence="10">Fatty acyl-CoA reductase</fullName>
        <ecNumber evidence="10">1.2.1.84</ecNumber>
    </recommendedName>
</protein>
<evidence type="ECO:0000256" key="8">
    <source>
        <dbReference type="ARBA" id="ARBA00023136"/>
    </source>
</evidence>
<feature type="transmembrane region" description="Helical" evidence="10">
    <location>
        <begin position="1041"/>
        <end position="1061"/>
    </location>
</feature>
<evidence type="ECO:0000256" key="10">
    <source>
        <dbReference type="RuleBase" id="RU363097"/>
    </source>
</evidence>
<evidence type="ECO:0000256" key="1">
    <source>
        <dbReference type="ARBA" id="ARBA00004141"/>
    </source>
</evidence>
<evidence type="ECO:0000256" key="9">
    <source>
        <dbReference type="ARBA" id="ARBA00052530"/>
    </source>
</evidence>
<dbReference type="Proteomes" id="UP000292052">
    <property type="component" value="Unassembled WGS sequence"/>
</dbReference>
<dbReference type="EC" id="1.2.1.84" evidence="10"/>
<evidence type="ECO:0000256" key="2">
    <source>
        <dbReference type="ARBA" id="ARBA00005928"/>
    </source>
</evidence>
<comment type="similarity">
    <text evidence="2 10">Belongs to the fatty acyl-CoA reductase family.</text>
</comment>
<dbReference type="Pfam" id="PF07993">
    <property type="entry name" value="NAD_binding_4"/>
    <property type="match status" value="2"/>
</dbReference>
<dbReference type="FunFam" id="3.40.50.720:FF:000143">
    <property type="entry name" value="Fatty acyl-CoA reductase"/>
    <property type="match status" value="2"/>
</dbReference>
<dbReference type="CDD" id="cd09071">
    <property type="entry name" value="FAR_C"/>
    <property type="match status" value="2"/>
</dbReference>
<dbReference type="EMBL" id="QDEB01059662">
    <property type="protein sequence ID" value="RZC36696.1"/>
    <property type="molecule type" value="Genomic_DNA"/>
</dbReference>
<keyword evidence="10" id="KW-0560">Oxidoreductase</keyword>
<evidence type="ECO:0000256" key="3">
    <source>
        <dbReference type="ARBA" id="ARBA00022516"/>
    </source>
</evidence>
<comment type="catalytic activity">
    <reaction evidence="9 10">
        <text>a long-chain fatty acyl-CoA + 2 NADPH + 2 H(+) = a long-chain primary fatty alcohol + 2 NADP(+) + CoA</text>
        <dbReference type="Rhea" id="RHEA:52716"/>
        <dbReference type="ChEBI" id="CHEBI:15378"/>
        <dbReference type="ChEBI" id="CHEBI:57287"/>
        <dbReference type="ChEBI" id="CHEBI:57783"/>
        <dbReference type="ChEBI" id="CHEBI:58349"/>
        <dbReference type="ChEBI" id="CHEBI:77396"/>
        <dbReference type="ChEBI" id="CHEBI:83139"/>
        <dbReference type="EC" id="1.2.1.84"/>
    </reaction>
</comment>
<keyword evidence="6 10" id="KW-1133">Transmembrane helix</keyword>
<evidence type="ECO:0000313" key="13">
    <source>
        <dbReference type="EMBL" id="RZC36696.1"/>
    </source>
</evidence>
<keyword evidence="4 10" id="KW-0812">Transmembrane</keyword>
<evidence type="ECO:0000259" key="11">
    <source>
        <dbReference type="Pfam" id="PF03015"/>
    </source>
</evidence>
<dbReference type="OrthoDB" id="429813at2759"/>
<evidence type="ECO:0000256" key="7">
    <source>
        <dbReference type="ARBA" id="ARBA00023098"/>
    </source>
</evidence>
<dbReference type="InterPro" id="IPR013120">
    <property type="entry name" value="FAR_NAD-bd"/>
</dbReference>
<dbReference type="InterPro" id="IPR033640">
    <property type="entry name" value="FAR_C"/>
</dbReference>
<evidence type="ECO:0000259" key="12">
    <source>
        <dbReference type="Pfam" id="PF07993"/>
    </source>
</evidence>
<dbReference type="PANTHER" id="PTHR11011">
    <property type="entry name" value="MALE STERILITY PROTEIN 2-RELATED"/>
    <property type="match status" value="1"/>
</dbReference>
<dbReference type="GO" id="GO:0005777">
    <property type="term" value="C:peroxisome"/>
    <property type="evidence" value="ECO:0007669"/>
    <property type="project" value="TreeGrafter"/>
</dbReference>
<organism evidence="13 14">
    <name type="scientific">Asbolus verrucosus</name>
    <name type="common">Desert ironclad beetle</name>
    <dbReference type="NCBI Taxonomy" id="1661398"/>
    <lineage>
        <taxon>Eukaryota</taxon>
        <taxon>Metazoa</taxon>
        <taxon>Ecdysozoa</taxon>
        <taxon>Arthropoda</taxon>
        <taxon>Hexapoda</taxon>
        <taxon>Insecta</taxon>
        <taxon>Pterygota</taxon>
        <taxon>Neoptera</taxon>
        <taxon>Endopterygota</taxon>
        <taxon>Coleoptera</taxon>
        <taxon>Polyphaga</taxon>
        <taxon>Cucujiformia</taxon>
        <taxon>Tenebrionidae</taxon>
        <taxon>Pimeliinae</taxon>
        <taxon>Asbolus</taxon>
    </lineage>
</organism>
<dbReference type="Pfam" id="PF03015">
    <property type="entry name" value="Sterile"/>
    <property type="match status" value="2"/>
</dbReference>
<evidence type="ECO:0000256" key="5">
    <source>
        <dbReference type="ARBA" id="ARBA00022857"/>
    </source>
</evidence>